<dbReference type="SMART" id="SM00382">
    <property type="entry name" value="AAA"/>
    <property type="match status" value="1"/>
</dbReference>
<dbReference type="InterPro" id="IPR036640">
    <property type="entry name" value="ABC1_TM_sf"/>
</dbReference>
<evidence type="ECO:0000256" key="3">
    <source>
        <dbReference type="ARBA" id="ARBA00022741"/>
    </source>
</evidence>
<dbReference type="PROSITE" id="PS00211">
    <property type="entry name" value="ABC_TRANSPORTER_1"/>
    <property type="match status" value="1"/>
</dbReference>
<evidence type="ECO:0000256" key="5">
    <source>
        <dbReference type="ARBA" id="ARBA00022989"/>
    </source>
</evidence>
<comment type="subcellular location">
    <subcellularLocation>
        <location evidence="1">Cell membrane</location>
        <topology evidence="1">Multi-pass membrane protein</topology>
    </subcellularLocation>
</comment>
<dbReference type="PROSITE" id="PS50929">
    <property type="entry name" value="ABC_TM1F"/>
    <property type="match status" value="1"/>
</dbReference>
<sequence>MKESLHALRFIYGYPLRYRGAMIVATVTMLAGLLSTIVIPLIIRVAIDAGVLGGDPGLLLGIALGILAIGAISAALLHLGKQLRFNVASRAVNDLRHDLFRTLLRLGPADTAEASGGRALTRLVSDAVFVRGLTNGGILELLNQILVTSVMYLVALLIDVRTTLVASLPLVIVIIGNLTVQGRLSRVFGEVKGQFTNLLSGVGESLSNIGVVKSFGREDAASGRLQKINEELSARRGSMKTTYSRWEAVLNVVGALPTPIALWLGGTAVVAGQITVGSLVALTALIMMVQMSMHMVTMHANGIFRSVVVAQRLLRIVDARPVLTVEPRTRSMPAPDGALSATGVVVEIGGRRVLDDVDLTVRAGEAVALIGPTGGGKTTLLHVLARLRDTQAGVVAYDGVDVRDYDLESVRRQVVCLPQRQWIFEGTLADNIGFARPGATTRQIADAAHAAGLNDLPLDRVLAADAVDLSAGERQRVGLARALLVDPAVLLLDNPTANLDAETEAELLDTIVRVRRGRTLVIATQQPAVTRYVDRVVAIENGALVAPESLVGDATDTATGDGPTGTTGTTVSTGDTTGPTTGGDAADRPLTPAGVQEGAQGNG</sequence>
<dbReference type="Proteomes" id="UP001499930">
    <property type="component" value="Unassembled WGS sequence"/>
</dbReference>
<feature type="transmembrane region" description="Helical" evidence="8">
    <location>
        <begin position="270"/>
        <end position="289"/>
    </location>
</feature>
<evidence type="ECO:0000256" key="1">
    <source>
        <dbReference type="ARBA" id="ARBA00004651"/>
    </source>
</evidence>
<evidence type="ECO:0000256" key="6">
    <source>
        <dbReference type="ARBA" id="ARBA00023136"/>
    </source>
</evidence>
<dbReference type="InterPro" id="IPR003593">
    <property type="entry name" value="AAA+_ATPase"/>
</dbReference>
<evidence type="ECO:0000259" key="9">
    <source>
        <dbReference type="PROSITE" id="PS50893"/>
    </source>
</evidence>
<name>A0ABN3Y487_9ACTN</name>
<dbReference type="SUPFAM" id="SSF90123">
    <property type="entry name" value="ABC transporter transmembrane region"/>
    <property type="match status" value="1"/>
</dbReference>
<evidence type="ECO:0000256" key="2">
    <source>
        <dbReference type="ARBA" id="ARBA00022692"/>
    </source>
</evidence>
<feature type="transmembrane region" description="Helical" evidence="8">
    <location>
        <begin position="164"/>
        <end position="180"/>
    </location>
</feature>
<dbReference type="PROSITE" id="PS50893">
    <property type="entry name" value="ABC_TRANSPORTER_2"/>
    <property type="match status" value="1"/>
</dbReference>
<feature type="domain" description="ABC transporter" evidence="9">
    <location>
        <begin position="339"/>
        <end position="566"/>
    </location>
</feature>
<dbReference type="InterPro" id="IPR003439">
    <property type="entry name" value="ABC_transporter-like_ATP-bd"/>
</dbReference>
<comment type="caution">
    <text evidence="11">The sequence shown here is derived from an EMBL/GenBank/DDBJ whole genome shotgun (WGS) entry which is preliminary data.</text>
</comment>
<feature type="transmembrane region" description="Helical" evidence="8">
    <location>
        <begin position="59"/>
        <end position="80"/>
    </location>
</feature>
<dbReference type="InterPro" id="IPR027417">
    <property type="entry name" value="P-loop_NTPase"/>
</dbReference>
<evidence type="ECO:0000256" key="7">
    <source>
        <dbReference type="SAM" id="MobiDB-lite"/>
    </source>
</evidence>
<dbReference type="InterPro" id="IPR017871">
    <property type="entry name" value="ABC_transporter-like_CS"/>
</dbReference>
<keyword evidence="12" id="KW-1185">Reference proteome</keyword>
<dbReference type="CDD" id="cd03228">
    <property type="entry name" value="ABCC_MRP_Like"/>
    <property type="match status" value="1"/>
</dbReference>
<dbReference type="GO" id="GO:0005524">
    <property type="term" value="F:ATP binding"/>
    <property type="evidence" value="ECO:0007669"/>
    <property type="project" value="UniProtKB-KW"/>
</dbReference>
<feature type="transmembrane region" description="Helical" evidence="8">
    <location>
        <begin position="21"/>
        <end position="47"/>
    </location>
</feature>
<dbReference type="Gene3D" id="3.40.50.300">
    <property type="entry name" value="P-loop containing nucleotide triphosphate hydrolases"/>
    <property type="match status" value="1"/>
</dbReference>
<feature type="compositionally biased region" description="Low complexity" evidence="7">
    <location>
        <begin position="553"/>
        <end position="584"/>
    </location>
</feature>
<dbReference type="Pfam" id="PF00005">
    <property type="entry name" value="ABC_tran"/>
    <property type="match status" value="1"/>
</dbReference>
<proteinExistence type="predicted"/>
<dbReference type="RefSeq" id="WP_344898661.1">
    <property type="nucleotide sequence ID" value="NZ_BAAAWD010000013.1"/>
</dbReference>
<evidence type="ECO:0000259" key="10">
    <source>
        <dbReference type="PROSITE" id="PS50929"/>
    </source>
</evidence>
<organism evidence="11 12">
    <name type="scientific">Streptosporangium longisporum</name>
    <dbReference type="NCBI Taxonomy" id="46187"/>
    <lineage>
        <taxon>Bacteria</taxon>
        <taxon>Bacillati</taxon>
        <taxon>Actinomycetota</taxon>
        <taxon>Actinomycetes</taxon>
        <taxon>Streptosporangiales</taxon>
        <taxon>Streptosporangiaceae</taxon>
        <taxon>Streptosporangium</taxon>
    </lineage>
</organism>
<dbReference type="InterPro" id="IPR011527">
    <property type="entry name" value="ABC1_TM_dom"/>
</dbReference>
<feature type="transmembrane region" description="Helical" evidence="8">
    <location>
        <begin position="246"/>
        <end position="264"/>
    </location>
</feature>
<accession>A0ABN3Y487</accession>
<keyword evidence="3" id="KW-0547">Nucleotide-binding</keyword>
<gene>
    <name evidence="11" type="ORF">GCM10017559_45990</name>
</gene>
<feature type="domain" description="ABC transmembrane type-1" evidence="10">
    <location>
        <begin position="23"/>
        <end position="305"/>
    </location>
</feature>
<keyword evidence="2 8" id="KW-0812">Transmembrane</keyword>
<dbReference type="InterPro" id="IPR039421">
    <property type="entry name" value="Type_1_exporter"/>
</dbReference>
<reference evidence="11 12" key="1">
    <citation type="journal article" date="2019" name="Int. J. Syst. Evol. Microbiol.">
        <title>The Global Catalogue of Microorganisms (GCM) 10K type strain sequencing project: providing services to taxonomists for standard genome sequencing and annotation.</title>
        <authorList>
            <consortium name="The Broad Institute Genomics Platform"/>
            <consortium name="The Broad Institute Genome Sequencing Center for Infectious Disease"/>
            <person name="Wu L."/>
            <person name="Ma J."/>
        </authorList>
    </citation>
    <scope>NUCLEOTIDE SEQUENCE [LARGE SCALE GENOMIC DNA]</scope>
    <source>
        <strain evidence="11 12">JCM 3106</strain>
    </source>
</reference>
<dbReference type="SUPFAM" id="SSF52540">
    <property type="entry name" value="P-loop containing nucleoside triphosphate hydrolases"/>
    <property type="match status" value="1"/>
</dbReference>
<dbReference type="Gene3D" id="1.20.1560.10">
    <property type="entry name" value="ABC transporter type 1, transmembrane domain"/>
    <property type="match status" value="1"/>
</dbReference>
<dbReference type="Pfam" id="PF00664">
    <property type="entry name" value="ABC_membrane"/>
    <property type="match status" value="1"/>
</dbReference>
<dbReference type="PANTHER" id="PTHR43394:SF1">
    <property type="entry name" value="ATP-BINDING CASSETTE SUB-FAMILY B MEMBER 10, MITOCHONDRIAL"/>
    <property type="match status" value="1"/>
</dbReference>
<dbReference type="PANTHER" id="PTHR43394">
    <property type="entry name" value="ATP-DEPENDENT PERMEASE MDL1, MITOCHONDRIAL"/>
    <property type="match status" value="1"/>
</dbReference>
<keyword evidence="6 8" id="KW-0472">Membrane</keyword>
<evidence type="ECO:0000313" key="12">
    <source>
        <dbReference type="Proteomes" id="UP001499930"/>
    </source>
</evidence>
<feature type="region of interest" description="Disordered" evidence="7">
    <location>
        <begin position="553"/>
        <end position="603"/>
    </location>
</feature>
<protein>
    <submittedName>
        <fullName evidence="11">ABC transporter ATP-binding protein</fullName>
    </submittedName>
</protein>
<evidence type="ECO:0000256" key="8">
    <source>
        <dbReference type="SAM" id="Phobius"/>
    </source>
</evidence>
<feature type="transmembrane region" description="Helical" evidence="8">
    <location>
        <begin position="141"/>
        <end position="158"/>
    </location>
</feature>
<keyword evidence="5 8" id="KW-1133">Transmembrane helix</keyword>
<dbReference type="EMBL" id="BAAAWD010000013">
    <property type="protein sequence ID" value="GAA3017041.1"/>
    <property type="molecule type" value="Genomic_DNA"/>
</dbReference>
<evidence type="ECO:0000313" key="11">
    <source>
        <dbReference type="EMBL" id="GAA3017041.1"/>
    </source>
</evidence>
<keyword evidence="4 11" id="KW-0067">ATP-binding</keyword>
<dbReference type="CDD" id="cd07346">
    <property type="entry name" value="ABC_6TM_exporters"/>
    <property type="match status" value="1"/>
</dbReference>
<evidence type="ECO:0000256" key="4">
    <source>
        <dbReference type="ARBA" id="ARBA00022840"/>
    </source>
</evidence>